<evidence type="ECO:0000313" key="1">
    <source>
        <dbReference type="EMBL" id="KKL52988.1"/>
    </source>
</evidence>
<feature type="non-terminal residue" evidence="1">
    <location>
        <position position="1"/>
    </location>
</feature>
<protein>
    <recommendedName>
        <fullName evidence="2">PARP-type domain-containing protein</fullName>
    </recommendedName>
</protein>
<comment type="caution">
    <text evidence="1">The sequence shown here is derived from an EMBL/GenBank/DDBJ whole genome shotgun (WGS) entry which is preliminary data.</text>
</comment>
<gene>
    <name evidence="1" type="ORF">LCGC14_2279970</name>
</gene>
<accession>A0A0F9CUB8</accession>
<proteinExistence type="predicted"/>
<dbReference type="AlphaFoldDB" id="A0A0F9CUB8"/>
<name>A0A0F9CUB8_9ZZZZ</name>
<dbReference type="EMBL" id="LAZR01031694">
    <property type="protein sequence ID" value="KKL52988.1"/>
    <property type="molecule type" value="Genomic_DNA"/>
</dbReference>
<organism evidence="1">
    <name type="scientific">marine sediment metagenome</name>
    <dbReference type="NCBI Taxonomy" id="412755"/>
    <lineage>
        <taxon>unclassified sequences</taxon>
        <taxon>metagenomes</taxon>
        <taxon>ecological metagenomes</taxon>
    </lineage>
</organism>
<reference evidence="1" key="1">
    <citation type="journal article" date="2015" name="Nature">
        <title>Complex archaea that bridge the gap between prokaryotes and eukaryotes.</title>
        <authorList>
            <person name="Spang A."/>
            <person name="Saw J.H."/>
            <person name="Jorgensen S.L."/>
            <person name="Zaremba-Niedzwiedzka K."/>
            <person name="Martijn J."/>
            <person name="Lind A.E."/>
            <person name="van Eijk R."/>
            <person name="Schleper C."/>
            <person name="Guy L."/>
            <person name="Ettema T.J."/>
        </authorList>
    </citation>
    <scope>NUCLEOTIDE SEQUENCE</scope>
</reference>
<sequence>AHMDGQTKHRWYHVGCLYPILNKALKE</sequence>
<evidence type="ECO:0008006" key="2">
    <source>
        <dbReference type="Google" id="ProtNLM"/>
    </source>
</evidence>